<organism evidence="2 3">
    <name type="scientific">Nitrospirillum viridazoti CBAmc</name>
    <dbReference type="NCBI Taxonomy" id="1441467"/>
    <lineage>
        <taxon>Bacteria</taxon>
        <taxon>Pseudomonadati</taxon>
        <taxon>Pseudomonadota</taxon>
        <taxon>Alphaproteobacteria</taxon>
        <taxon>Rhodospirillales</taxon>
        <taxon>Azospirillaceae</taxon>
        <taxon>Nitrospirillum</taxon>
        <taxon>Nitrospirillum viridazoti</taxon>
    </lineage>
</organism>
<feature type="chain" id="PRO_5011992676" evidence="1">
    <location>
        <begin position="18"/>
        <end position="148"/>
    </location>
</feature>
<dbReference type="AlphaFoldDB" id="A0A248JZ07"/>
<accession>A0A248JZ07</accession>
<keyword evidence="3" id="KW-1185">Reference proteome</keyword>
<feature type="signal peptide" evidence="1">
    <location>
        <begin position="1"/>
        <end position="17"/>
    </location>
</feature>
<dbReference type="EMBL" id="CP022112">
    <property type="protein sequence ID" value="ASG23746.1"/>
    <property type="molecule type" value="Genomic_DNA"/>
</dbReference>
<dbReference type="KEGG" id="nao:Y958_22465"/>
<protein>
    <submittedName>
        <fullName evidence="2">Uncharacterized protein</fullName>
    </submittedName>
</protein>
<sequence length="148" mass="15162">MRRLLLLGVLAAAPAMAADTPRWMGNGDKAGLAYDGAGEFSGMALSCEAGPLTLWLETDCGGDDTCPVALVLDGRPMPLGVGRYVADGMSGVLVPFPAAALDRLGRARRLQFRIGSAVSPAITTEGLAGAMGTLRAACGDAQQPKSTR</sequence>
<evidence type="ECO:0000256" key="1">
    <source>
        <dbReference type="SAM" id="SignalP"/>
    </source>
</evidence>
<evidence type="ECO:0000313" key="2">
    <source>
        <dbReference type="EMBL" id="ASG23746.1"/>
    </source>
</evidence>
<proteinExistence type="predicted"/>
<dbReference type="Proteomes" id="UP000197153">
    <property type="component" value="Chromosome 3"/>
</dbReference>
<name>A0A248JZ07_9PROT</name>
<dbReference type="RefSeq" id="WP_088874221.1">
    <property type="nucleotide sequence ID" value="NZ_CP022112.1"/>
</dbReference>
<evidence type="ECO:0000313" key="3">
    <source>
        <dbReference type="Proteomes" id="UP000197153"/>
    </source>
</evidence>
<reference evidence="2 3" key="1">
    <citation type="submission" date="2017-06" db="EMBL/GenBank/DDBJ databases">
        <title>Complete genome sequence of Nitrospirillum amazonense strain CBAmC, an endophytic nitrogen-fixing and plant growth-promoting bacterium, isolated from sugarcane.</title>
        <authorList>
            <person name="Schwab S."/>
            <person name="dos Santos Teixeira K.R."/>
            <person name="Simoes Araujo J.L."/>
            <person name="Soares Vidal M."/>
            <person name="Borges de Freitas H.R."/>
            <person name="Rivello Crivelaro A.L."/>
            <person name="Bueno de Camargo Nunes A."/>
            <person name="dos Santos C.M."/>
            <person name="Palmeira da Silva Rosa D."/>
            <person name="da Silva Padilha D."/>
            <person name="da Silva E."/>
            <person name="Araujo Terra L."/>
            <person name="Soares Mendes V."/>
            <person name="Farinelli L."/>
            <person name="Magalhaes Cruz L."/>
            <person name="Baldani J.I."/>
        </authorList>
    </citation>
    <scope>NUCLEOTIDE SEQUENCE [LARGE SCALE GENOMIC DNA]</scope>
    <source>
        <strain evidence="2 3">CBAmC</strain>
    </source>
</reference>
<keyword evidence="1" id="KW-0732">Signal</keyword>
<gene>
    <name evidence="2" type="ORF">Y958_22465</name>
</gene>